<dbReference type="GO" id="GO:0030466">
    <property type="term" value="P:silent mating-type cassette heterochromatin formation"/>
    <property type="evidence" value="ECO:0007669"/>
    <property type="project" value="TreeGrafter"/>
</dbReference>
<sequence length="759" mass="85431">MVASSVRRDVIPVCSSSDGLQSEWPERGFSEEDPSLYLSKLADKWTTETGLAVNGRKYTFDRLPSGYRLFGKRRGADPKHVDRYLYGNPKAKFRSVEEFYPHFKLLMEGSSLDGCSCVACTGRTKAKKKPQATEKKVFRSSKSVAQSSATASHMQIPVESPLQSRSYQTLYKTRPSTPEYEKVDEEGTPDVYRLLTDELSKRQVMDESILEPKSFDWRINRKQVQGFFKDIGKKSAFQPRLGEIVLFVRGLGPAQIIVYENERRSYAVWDTKQEMLIEMPRWEAGVVTEVPRESISEGDLVQEQRKQYQVNYSGYRIEPLPSIGQDEKHWSKRAVHVRLHEIRPFFLYREVQKNIRPANYHPTIGHALTAMSSFCLLERYHFKGIWPSASIFCRGIYIGAELIVCGDTVRLLPSGLSPGTSQVWDVVKITAIKLKLIHLDARENPDYYDYTRKTSDLGREYDCCVHIEGVGFTMDQSRAWGMGKLALVKDDVDIPAIIHGYGDWYRLHDPAKRWKVPFSKVLGRCVEAEAMKLWFSSVAGGSQLPASQGFAPINVPTSVPDSVVPETAVDISKGFKDMTTARKFAKARDPRLADSKHKEWFWADHRSEQLDLQEVKGQAVQDYVHGRPTRDVDAWRRALSIREKGAGHKAKLDPMSYVPGRPSSLSASLIAASAVGSAVDKSETDAAEGDTDDEIDDEVLAMPMDGARAEMAPAAESGQKPSTHQVPHQVPQQPMIRAEDIDMVSDGDESSEAESEEED</sequence>
<dbReference type="PANTHER" id="PTHR38046">
    <property type="entry name" value="CRYPTIC LOCI REGULATOR 2"/>
    <property type="match status" value="1"/>
</dbReference>
<dbReference type="InterPro" id="IPR031915">
    <property type="entry name" value="Clr2_N"/>
</dbReference>
<organism evidence="4 5">
    <name type="scientific">Sphaceloma murrayae</name>
    <dbReference type="NCBI Taxonomy" id="2082308"/>
    <lineage>
        <taxon>Eukaryota</taxon>
        <taxon>Fungi</taxon>
        <taxon>Dikarya</taxon>
        <taxon>Ascomycota</taxon>
        <taxon>Pezizomycotina</taxon>
        <taxon>Dothideomycetes</taxon>
        <taxon>Dothideomycetidae</taxon>
        <taxon>Myriangiales</taxon>
        <taxon>Elsinoaceae</taxon>
        <taxon>Sphaceloma</taxon>
    </lineage>
</organism>
<dbReference type="GO" id="GO:0033553">
    <property type="term" value="C:rDNA heterochromatin"/>
    <property type="evidence" value="ECO:0007669"/>
    <property type="project" value="TreeGrafter"/>
</dbReference>
<dbReference type="GO" id="GO:0070824">
    <property type="term" value="C:SHREC complex"/>
    <property type="evidence" value="ECO:0007669"/>
    <property type="project" value="InterPro"/>
</dbReference>
<dbReference type="EMBL" id="NKHZ01000011">
    <property type="protein sequence ID" value="PNS21628.1"/>
    <property type="molecule type" value="Genomic_DNA"/>
</dbReference>
<dbReference type="Pfam" id="PF10383">
    <property type="entry name" value="Clr2"/>
    <property type="match status" value="1"/>
</dbReference>
<evidence type="ECO:0000256" key="1">
    <source>
        <dbReference type="SAM" id="MobiDB-lite"/>
    </source>
</evidence>
<name>A0A2K1R2V4_9PEZI</name>
<evidence type="ECO:0000313" key="4">
    <source>
        <dbReference type="EMBL" id="PNS21628.1"/>
    </source>
</evidence>
<evidence type="ECO:0000259" key="3">
    <source>
        <dbReference type="Pfam" id="PF16761"/>
    </source>
</evidence>
<feature type="domain" description="Cryptic loci regulator 2 C-terminal" evidence="2">
    <location>
        <begin position="392"/>
        <end position="525"/>
    </location>
</feature>
<dbReference type="GO" id="GO:0031934">
    <property type="term" value="C:mating-type region heterochromatin"/>
    <property type="evidence" value="ECO:0007669"/>
    <property type="project" value="TreeGrafter"/>
</dbReference>
<dbReference type="OrthoDB" id="438224at2759"/>
<feature type="domain" description="Cryptic loci regulator 2 N-terminal" evidence="3">
    <location>
        <begin position="58"/>
        <end position="120"/>
    </location>
</feature>
<proteinExistence type="predicted"/>
<gene>
    <name evidence="4" type="ORF">CAC42_987</name>
</gene>
<evidence type="ECO:0008006" key="6">
    <source>
        <dbReference type="Google" id="ProtNLM"/>
    </source>
</evidence>
<feature type="compositionally biased region" description="Low complexity" evidence="1">
    <location>
        <begin position="724"/>
        <end position="734"/>
    </location>
</feature>
<protein>
    <recommendedName>
        <fullName evidence="6">Cryptic loci regulator 2 N-terminal domain-containing protein</fullName>
    </recommendedName>
</protein>
<dbReference type="InParanoid" id="A0A2K1R2V4"/>
<dbReference type="AlphaFoldDB" id="A0A2K1R2V4"/>
<reference evidence="4 5" key="1">
    <citation type="submission" date="2017-06" db="EMBL/GenBank/DDBJ databases">
        <title>Draft genome sequence of a variant of Elsinoe murrayae.</title>
        <authorList>
            <person name="Cheng Q."/>
        </authorList>
    </citation>
    <scope>NUCLEOTIDE SEQUENCE [LARGE SCALE GENOMIC DNA]</scope>
    <source>
        <strain evidence="4 5">CQ-2017a</strain>
    </source>
</reference>
<feature type="compositionally biased region" description="Acidic residues" evidence="1">
    <location>
        <begin position="741"/>
        <end position="759"/>
    </location>
</feature>
<feature type="compositionally biased region" description="Acidic residues" evidence="1">
    <location>
        <begin position="685"/>
        <end position="699"/>
    </location>
</feature>
<dbReference type="PANTHER" id="PTHR38046:SF1">
    <property type="entry name" value="CRYPTIC LOCI REGULATOR 2"/>
    <property type="match status" value="1"/>
</dbReference>
<evidence type="ECO:0000313" key="5">
    <source>
        <dbReference type="Proteomes" id="UP000243797"/>
    </source>
</evidence>
<keyword evidence="5" id="KW-1185">Reference proteome</keyword>
<dbReference type="InterPro" id="IPR018839">
    <property type="entry name" value="Tscrpt-silencing_Clr2_C"/>
</dbReference>
<dbReference type="Pfam" id="PF16761">
    <property type="entry name" value="Clr2_transil"/>
    <property type="match status" value="1"/>
</dbReference>
<dbReference type="InterPro" id="IPR038986">
    <property type="entry name" value="Clr2"/>
</dbReference>
<dbReference type="Proteomes" id="UP000243797">
    <property type="component" value="Unassembled WGS sequence"/>
</dbReference>
<feature type="region of interest" description="Disordered" evidence="1">
    <location>
        <begin position="676"/>
        <end position="759"/>
    </location>
</feature>
<dbReference type="STRING" id="2082308.A0A2K1R2V4"/>
<evidence type="ECO:0000259" key="2">
    <source>
        <dbReference type="Pfam" id="PF10383"/>
    </source>
</evidence>
<comment type="caution">
    <text evidence="4">The sequence shown here is derived from an EMBL/GenBank/DDBJ whole genome shotgun (WGS) entry which is preliminary data.</text>
</comment>
<accession>A0A2K1R2V4</accession>